<name>W9R954_9ROSA</name>
<dbReference type="Proteomes" id="UP000030645">
    <property type="component" value="Unassembled WGS sequence"/>
</dbReference>
<reference evidence="3" key="1">
    <citation type="submission" date="2013-01" db="EMBL/GenBank/DDBJ databases">
        <title>Draft Genome Sequence of a Mulberry Tree, Morus notabilis C.K. Schneid.</title>
        <authorList>
            <person name="He N."/>
            <person name="Zhao S."/>
        </authorList>
    </citation>
    <scope>NUCLEOTIDE SEQUENCE</scope>
</reference>
<keyword evidence="3" id="KW-1185">Reference proteome</keyword>
<organism evidence="2 3">
    <name type="scientific">Morus notabilis</name>
    <dbReference type="NCBI Taxonomy" id="981085"/>
    <lineage>
        <taxon>Eukaryota</taxon>
        <taxon>Viridiplantae</taxon>
        <taxon>Streptophyta</taxon>
        <taxon>Embryophyta</taxon>
        <taxon>Tracheophyta</taxon>
        <taxon>Spermatophyta</taxon>
        <taxon>Magnoliopsida</taxon>
        <taxon>eudicotyledons</taxon>
        <taxon>Gunneridae</taxon>
        <taxon>Pentapetalae</taxon>
        <taxon>rosids</taxon>
        <taxon>fabids</taxon>
        <taxon>Rosales</taxon>
        <taxon>Moraceae</taxon>
        <taxon>Moreae</taxon>
        <taxon>Morus</taxon>
    </lineage>
</organism>
<evidence type="ECO:0000256" key="1">
    <source>
        <dbReference type="SAM" id="MobiDB-lite"/>
    </source>
</evidence>
<protein>
    <submittedName>
        <fullName evidence="2">Uncharacterized protein</fullName>
    </submittedName>
</protein>
<proteinExistence type="predicted"/>
<dbReference type="EMBL" id="KE344491">
    <property type="protein sequence ID" value="EXB63568.1"/>
    <property type="molecule type" value="Genomic_DNA"/>
</dbReference>
<gene>
    <name evidence="2" type="ORF">L484_026906</name>
</gene>
<feature type="region of interest" description="Disordered" evidence="1">
    <location>
        <begin position="1"/>
        <end position="25"/>
    </location>
</feature>
<dbReference type="AlphaFoldDB" id="W9R954"/>
<accession>W9R954</accession>
<evidence type="ECO:0000313" key="3">
    <source>
        <dbReference type="Proteomes" id="UP000030645"/>
    </source>
</evidence>
<evidence type="ECO:0000313" key="2">
    <source>
        <dbReference type="EMBL" id="EXB63568.1"/>
    </source>
</evidence>
<sequence>MNLDLALRVNSPPPVTDKSTSNEKRDMESWQLIDVSVLARQCRQKGIRVSWLRRCQMGPLCTSAVTPQPLCCPRRECFSLDKLAAAMGRKKRKRENRALI</sequence>